<evidence type="ECO:0000259" key="2">
    <source>
        <dbReference type="Pfam" id="PF00881"/>
    </source>
</evidence>
<comment type="caution">
    <text evidence="3">The sequence shown here is derived from an EMBL/GenBank/DDBJ whole genome shotgun (WGS) entry which is preliminary data.</text>
</comment>
<accession>A0A2A9CXY4</accession>
<evidence type="ECO:0000313" key="4">
    <source>
        <dbReference type="Proteomes" id="UP000224915"/>
    </source>
</evidence>
<sequence length="344" mass="35982">MVERDRLIAALEDATHASSIHNSQPWRFRLVEGGVAVHLDPTVTPRTVDPVGRWALASIGAVVANLELALTSRTGRAVVTEITLGDSIPEAADLAGGAAYGEGPLAVITLGEAAETTTAMTAARLHGAIKERHTTRGPLLGGPPTEEEWAELQAAVAWAPGIQATPASEPLVRSLLSLTARAEDARQEDEDYLEEIQNWVENEAPSGTGIPRGAIGAPDAEGHVPIRDFTQTPMGSSGDGEAVFFEDPPALLVLHAASDTPVDQLRAGYAMQRAMLEATALGLGIGVLGQALEEPDSRAAVDGAAEESFGAPVVVHQILRLGHPAGTITYAATPRRPVTDLILD</sequence>
<dbReference type="Gene3D" id="3.40.109.10">
    <property type="entry name" value="NADH Oxidase"/>
    <property type="match status" value="2"/>
</dbReference>
<dbReference type="Pfam" id="PF00881">
    <property type="entry name" value="Nitroreductase"/>
    <property type="match status" value="1"/>
</dbReference>
<dbReference type="InterPro" id="IPR000415">
    <property type="entry name" value="Nitroreductase-like"/>
</dbReference>
<feature type="coiled-coil region" evidence="1">
    <location>
        <begin position="175"/>
        <end position="202"/>
    </location>
</feature>
<dbReference type="PANTHER" id="PTHR23026:SF123">
    <property type="entry name" value="NAD(P)H NITROREDUCTASE RV3131-RELATED"/>
    <property type="match status" value="1"/>
</dbReference>
<protein>
    <submittedName>
        <fullName evidence="3">Nitroreductase</fullName>
    </submittedName>
</protein>
<dbReference type="Proteomes" id="UP000224915">
    <property type="component" value="Unassembled WGS sequence"/>
</dbReference>
<dbReference type="PANTHER" id="PTHR23026">
    <property type="entry name" value="NADPH NITROREDUCTASE"/>
    <property type="match status" value="1"/>
</dbReference>
<evidence type="ECO:0000256" key="1">
    <source>
        <dbReference type="SAM" id="Coils"/>
    </source>
</evidence>
<dbReference type="InterPro" id="IPR050627">
    <property type="entry name" value="Nitroreductase/BluB"/>
</dbReference>
<dbReference type="OrthoDB" id="8156917at2"/>
<feature type="domain" description="Nitroreductase" evidence="2">
    <location>
        <begin position="129"/>
        <end position="292"/>
    </location>
</feature>
<reference evidence="3 4" key="1">
    <citation type="submission" date="2017-10" db="EMBL/GenBank/DDBJ databases">
        <title>Sequencing the genomes of 1000 actinobacteria strains.</title>
        <authorList>
            <person name="Klenk H.-P."/>
        </authorList>
    </citation>
    <scope>NUCLEOTIDE SEQUENCE [LARGE SCALE GENOMIC DNA]</scope>
    <source>
        <strain evidence="3 4">DSM 21801</strain>
    </source>
</reference>
<gene>
    <name evidence="3" type="ORF">ATL40_0550</name>
</gene>
<keyword evidence="4" id="KW-1185">Reference proteome</keyword>
<organism evidence="3 4">
    <name type="scientific">Serinibacter salmoneus</name>
    <dbReference type="NCBI Taxonomy" id="556530"/>
    <lineage>
        <taxon>Bacteria</taxon>
        <taxon>Bacillati</taxon>
        <taxon>Actinomycetota</taxon>
        <taxon>Actinomycetes</taxon>
        <taxon>Micrococcales</taxon>
        <taxon>Beutenbergiaceae</taxon>
        <taxon>Serinibacter</taxon>
    </lineage>
</organism>
<dbReference type="EMBL" id="PDJD01000001">
    <property type="protein sequence ID" value="PFG18996.1"/>
    <property type="molecule type" value="Genomic_DNA"/>
</dbReference>
<evidence type="ECO:0000313" key="3">
    <source>
        <dbReference type="EMBL" id="PFG18996.1"/>
    </source>
</evidence>
<dbReference type="SUPFAM" id="SSF55469">
    <property type="entry name" value="FMN-dependent nitroreductase-like"/>
    <property type="match status" value="2"/>
</dbReference>
<keyword evidence="1" id="KW-0175">Coiled coil</keyword>
<dbReference type="InterPro" id="IPR029479">
    <property type="entry name" value="Nitroreductase"/>
</dbReference>
<dbReference type="GO" id="GO:0016491">
    <property type="term" value="F:oxidoreductase activity"/>
    <property type="evidence" value="ECO:0007669"/>
    <property type="project" value="InterPro"/>
</dbReference>
<dbReference type="AlphaFoldDB" id="A0A2A9CXY4"/>
<name>A0A2A9CXY4_9MICO</name>
<proteinExistence type="predicted"/>
<dbReference type="RefSeq" id="WP_098468199.1">
    <property type="nucleotide sequence ID" value="NZ_PDJD01000001.1"/>
</dbReference>
<dbReference type="NCBIfam" id="NF047509">
    <property type="entry name" value="Rv3131_FMN_oxido"/>
    <property type="match status" value="1"/>
</dbReference>